<reference evidence="2 3" key="1">
    <citation type="submission" date="2019-01" db="EMBL/GenBank/DDBJ databases">
        <title>Sequencing of cultivated peanut Arachis hypogaea provides insights into genome evolution and oil improvement.</title>
        <authorList>
            <person name="Chen X."/>
        </authorList>
    </citation>
    <scope>NUCLEOTIDE SEQUENCE [LARGE SCALE GENOMIC DNA]</scope>
    <source>
        <strain evidence="3">cv. Fuhuasheng</strain>
        <tissue evidence="2">Leaves</tissue>
    </source>
</reference>
<feature type="signal peptide" evidence="1">
    <location>
        <begin position="1"/>
        <end position="19"/>
    </location>
</feature>
<proteinExistence type="predicted"/>
<accession>A0A445ELA6</accession>
<comment type="caution">
    <text evidence="2">The sequence shown here is derived from an EMBL/GenBank/DDBJ whole genome shotgun (WGS) entry which is preliminary data.</text>
</comment>
<dbReference type="GO" id="GO:0005634">
    <property type="term" value="C:nucleus"/>
    <property type="evidence" value="ECO:0007669"/>
    <property type="project" value="TreeGrafter"/>
</dbReference>
<evidence type="ECO:0000313" key="3">
    <source>
        <dbReference type="Proteomes" id="UP000289738"/>
    </source>
</evidence>
<dbReference type="EMBL" id="SDMP01000001">
    <property type="protein sequence ID" value="RYR76235.1"/>
    <property type="molecule type" value="Genomic_DNA"/>
</dbReference>
<dbReference type="GO" id="GO:0006357">
    <property type="term" value="P:regulation of transcription by RNA polymerase II"/>
    <property type="evidence" value="ECO:0007669"/>
    <property type="project" value="TreeGrafter"/>
</dbReference>
<evidence type="ECO:0008006" key="4">
    <source>
        <dbReference type="Google" id="ProtNLM"/>
    </source>
</evidence>
<name>A0A445ELA6_ARAHY</name>
<protein>
    <recommendedName>
        <fullName evidence="4">BED-type domain-containing protein</fullName>
    </recommendedName>
</protein>
<dbReference type="AlphaFoldDB" id="A0A445ELA6"/>
<sequence length="236" mass="25706">MLLMRNVLIALSEFQSTSGDNGSGDSLTCTITVACSSFVVSVSLRLSATRSSPLLCLSLSLSLSDSRQCALVDSVTNNSVSIEFDGGNLTQNPENEERYEVAEDIKKKNTKATTSDVWRYFTKLRLGDDGVKHAQYDGCKQKFKASGKQYGTSSLKRHLDKCMKIYFEDIGSGTGLKNRPGHYFGSGPGHSLGHPKSSRWPGLSSGLINRPGVYFGSGLDHIKLGFTRPMYTPSDN</sequence>
<evidence type="ECO:0000313" key="2">
    <source>
        <dbReference type="EMBL" id="RYR76235.1"/>
    </source>
</evidence>
<dbReference type="PANTHER" id="PTHR34396">
    <property type="entry name" value="OS03G0264950 PROTEIN-RELATED"/>
    <property type="match status" value="1"/>
</dbReference>
<dbReference type="GO" id="GO:1990837">
    <property type="term" value="F:sequence-specific double-stranded DNA binding"/>
    <property type="evidence" value="ECO:0007669"/>
    <property type="project" value="TreeGrafter"/>
</dbReference>
<dbReference type="SMART" id="SM00614">
    <property type="entry name" value="ZnF_BED"/>
    <property type="match status" value="1"/>
</dbReference>
<keyword evidence="1" id="KW-0732">Signal</keyword>
<gene>
    <name evidence="2" type="ORF">Ahy_A01g000841</name>
</gene>
<keyword evidence="3" id="KW-1185">Reference proteome</keyword>
<dbReference type="InterPro" id="IPR053031">
    <property type="entry name" value="Cuticle_assoc_protein"/>
</dbReference>
<organism evidence="2 3">
    <name type="scientific">Arachis hypogaea</name>
    <name type="common">Peanut</name>
    <dbReference type="NCBI Taxonomy" id="3818"/>
    <lineage>
        <taxon>Eukaryota</taxon>
        <taxon>Viridiplantae</taxon>
        <taxon>Streptophyta</taxon>
        <taxon>Embryophyta</taxon>
        <taxon>Tracheophyta</taxon>
        <taxon>Spermatophyta</taxon>
        <taxon>Magnoliopsida</taxon>
        <taxon>eudicotyledons</taxon>
        <taxon>Gunneridae</taxon>
        <taxon>Pentapetalae</taxon>
        <taxon>rosids</taxon>
        <taxon>fabids</taxon>
        <taxon>Fabales</taxon>
        <taxon>Fabaceae</taxon>
        <taxon>Papilionoideae</taxon>
        <taxon>50 kb inversion clade</taxon>
        <taxon>dalbergioids sensu lato</taxon>
        <taxon>Dalbergieae</taxon>
        <taxon>Pterocarpus clade</taxon>
        <taxon>Arachis</taxon>
    </lineage>
</organism>
<evidence type="ECO:0000256" key="1">
    <source>
        <dbReference type="SAM" id="SignalP"/>
    </source>
</evidence>
<dbReference type="PANTHER" id="PTHR34396:SF25">
    <property type="entry name" value="BOUNDARY ELEMENT ASSOCIATED FACTOR"/>
    <property type="match status" value="1"/>
</dbReference>
<dbReference type="Proteomes" id="UP000289738">
    <property type="component" value="Chromosome A01"/>
</dbReference>
<feature type="chain" id="PRO_5019347209" description="BED-type domain-containing protein" evidence="1">
    <location>
        <begin position="20"/>
        <end position="236"/>
    </location>
</feature>